<gene>
    <name evidence="2" type="ORF">CWE06_02935</name>
</gene>
<dbReference type="AlphaFoldDB" id="A0A432VYT1"/>
<dbReference type="GO" id="GO:0032259">
    <property type="term" value="P:methylation"/>
    <property type="evidence" value="ECO:0007669"/>
    <property type="project" value="UniProtKB-KW"/>
</dbReference>
<dbReference type="CDD" id="cd02440">
    <property type="entry name" value="AdoMet_MTases"/>
    <property type="match status" value="1"/>
</dbReference>
<evidence type="ECO:0000313" key="2">
    <source>
        <dbReference type="EMBL" id="RUO21820.1"/>
    </source>
</evidence>
<keyword evidence="3" id="KW-1185">Reference proteome</keyword>
<dbReference type="InterPro" id="IPR013217">
    <property type="entry name" value="Methyltransf_12"/>
</dbReference>
<proteinExistence type="predicted"/>
<dbReference type="InterPro" id="IPR029063">
    <property type="entry name" value="SAM-dependent_MTases_sf"/>
</dbReference>
<dbReference type="Gene3D" id="3.40.50.150">
    <property type="entry name" value="Vaccinia Virus protein VP39"/>
    <property type="match status" value="1"/>
</dbReference>
<evidence type="ECO:0000259" key="1">
    <source>
        <dbReference type="Pfam" id="PF08242"/>
    </source>
</evidence>
<dbReference type="OrthoDB" id="9788660at2"/>
<comment type="caution">
    <text evidence="2">The sequence shown here is derived from an EMBL/GenBank/DDBJ whole genome shotgun (WGS) entry which is preliminary data.</text>
</comment>
<dbReference type="PANTHER" id="PTHR12843:SF5">
    <property type="entry name" value="EEF1A LYSINE METHYLTRANSFERASE 2"/>
    <property type="match status" value="1"/>
</dbReference>
<keyword evidence="2" id="KW-0808">Transferase</keyword>
<sequence>MQDLDRTAHWQQVYENKDESEVSWFQTEPTVSLELIANCQLTANQPVIDVGGGASVLVDRMLALGYSNLTVLDISSAALAKTQARLAAQSGLVQWVVVDITEYRSDKQFMLWHDRAVFHFLTAASDRQAYVANLKQSLMIGGHLILAAFAIGGPEKCSGLPVVQYDAKTISAELGNEFELVEERYEEHMTPARQIQNFVYFRFIRRE</sequence>
<name>A0A432VYT1_9GAMM</name>
<dbReference type="RefSeq" id="WP_126791002.1">
    <property type="nucleotide sequence ID" value="NZ_PIPI01000001.1"/>
</dbReference>
<dbReference type="GO" id="GO:0008168">
    <property type="term" value="F:methyltransferase activity"/>
    <property type="evidence" value="ECO:0007669"/>
    <property type="project" value="UniProtKB-KW"/>
</dbReference>
<dbReference type="Pfam" id="PF08242">
    <property type="entry name" value="Methyltransf_12"/>
    <property type="match status" value="1"/>
</dbReference>
<accession>A0A432VYT1</accession>
<organism evidence="2 3">
    <name type="scientific">Aliidiomarina haloalkalitolerans</name>
    <dbReference type="NCBI Taxonomy" id="859059"/>
    <lineage>
        <taxon>Bacteria</taxon>
        <taxon>Pseudomonadati</taxon>
        <taxon>Pseudomonadota</taxon>
        <taxon>Gammaproteobacteria</taxon>
        <taxon>Alteromonadales</taxon>
        <taxon>Idiomarinaceae</taxon>
        <taxon>Aliidiomarina</taxon>
    </lineage>
</organism>
<reference evidence="2 3" key="1">
    <citation type="journal article" date="2011" name="Front. Microbiol.">
        <title>Genomic signatures of strain selection and enhancement in Bacillus atrophaeus var. globigii, a historical biowarfare simulant.</title>
        <authorList>
            <person name="Gibbons H.S."/>
            <person name="Broomall S.M."/>
            <person name="McNew L.A."/>
            <person name="Daligault H."/>
            <person name="Chapman C."/>
            <person name="Bruce D."/>
            <person name="Karavis M."/>
            <person name="Krepps M."/>
            <person name="McGregor P.A."/>
            <person name="Hong C."/>
            <person name="Park K.H."/>
            <person name="Akmal A."/>
            <person name="Feldman A."/>
            <person name="Lin J.S."/>
            <person name="Chang W.E."/>
            <person name="Higgs B.W."/>
            <person name="Demirev P."/>
            <person name="Lindquist J."/>
            <person name="Liem A."/>
            <person name="Fochler E."/>
            <person name="Read T.D."/>
            <person name="Tapia R."/>
            <person name="Johnson S."/>
            <person name="Bishop-Lilly K.A."/>
            <person name="Detter C."/>
            <person name="Han C."/>
            <person name="Sozhamannan S."/>
            <person name="Rosenzweig C.N."/>
            <person name="Skowronski E.W."/>
        </authorList>
    </citation>
    <scope>NUCLEOTIDE SEQUENCE [LARGE SCALE GENOMIC DNA]</scope>
    <source>
        <strain evidence="2 3">AK5</strain>
    </source>
</reference>
<evidence type="ECO:0000313" key="3">
    <source>
        <dbReference type="Proteomes" id="UP000288212"/>
    </source>
</evidence>
<protein>
    <submittedName>
        <fullName evidence="2">SAM-dependent methyltransferase</fullName>
    </submittedName>
</protein>
<dbReference type="PANTHER" id="PTHR12843">
    <property type="entry name" value="PROTEIN-LYSINE N-METHYLTRANSFERASE METTL10"/>
    <property type="match status" value="1"/>
</dbReference>
<dbReference type="Proteomes" id="UP000288212">
    <property type="component" value="Unassembled WGS sequence"/>
</dbReference>
<feature type="domain" description="Methyltransferase type 12" evidence="1">
    <location>
        <begin position="48"/>
        <end position="144"/>
    </location>
</feature>
<keyword evidence="2" id="KW-0489">Methyltransferase</keyword>
<dbReference type="SUPFAM" id="SSF53335">
    <property type="entry name" value="S-adenosyl-L-methionine-dependent methyltransferases"/>
    <property type="match status" value="1"/>
</dbReference>
<dbReference type="EMBL" id="PIPI01000001">
    <property type="protein sequence ID" value="RUO21820.1"/>
    <property type="molecule type" value="Genomic_DNA"/>
</dbReference>